<dbReference type="AlphaFoldDB" id="A0AA90SUE3"/>
<dbReference type="SUPFAM" id="SSF52058">
    <property type="entry name" value="L domain-like"/>
    <property type="match status" value="1"/>
</dbReference>
<organism evidence="3 4">
    <name type="scientific">Candidatus Endonucleibacter bathymodioli</name>
    <dbReference type="NCBI Taxonomy" id="539814"/>
    <lineage>
        <taxon>Bacteria</taxon>
        <taxon>Pseudomonadati</taxon>
        <taxon>Pseudomonadota</taxon>
        <taxon>Gammaproteobacteria</taxon>
        <taxon>Oceanospirillales</taxon>
        <taxon>Endozoicomonadaceae</taxon>
        <taxon>Candidatus Endonucleibacter</taxon>
    </lineage>
</organism>
<dbReference type="InterPro" id="IPR050216">
    <property type="entry name" value="LRR_domain-containing"/>
</dbReference>
<keyword evidence="2" id="KW-0677">Repeat</keyword>
<proteinExistence type="predicted"/>
<dbReference type="SUPFAM" id="SSF52799">
    <property type="entry name" value="(Phosphotyrosine protein) phosphatases II"/>
    <property type="match status" value="1"/>
</dbReference>
<gene>
    <name evidence="3" type="ORF">QS748_13615</name>
</gene>
<dbReference type="PANTHER" id="PTHR48051">
    <property type="match status" value="1"/>
</dbReference>
<keyword evidence="4" id="KW-1185">Reference proteome</keyword>
<comment type="caution">
    <text evidence="3">The sequence shown here is derived from an EMBL/GenBank/DDBJ whole genome shotgun (WGS) entry which is preliminary data.</text>
</comment>
<accession>A0AA90SUE3</accession>
<name>A0AA90SUE3_9GAMM</name>
<protein>
    <submittedName>
        <fullName evidence="3">Uncharacterized protein</fullName>
    </submittedName>
</protein>
<dbReference type="Gene3D" id="3.90.190.10">
    <property type="entry name" value="Protein tyrosine phosphatase superfamily"/>
    <property type="match status" value="1"/>
</dbReference>
<reference evidence="3 4" key="1">
    <citation type="journal article" date="2023" name="bioRxiv">
        <title>An intranuclear bacterial parasite of deep-sea mussels expresses apoptosis inhibitors acquired from its host.</title>
        <authorList>
            <person name="Gonzalez Porras M.A."/>
            <person name="Assie A."/>
            <person name="Tietjen M."/>
            <person name="Violette M."/>
            <person name="Kleiner M."/>
            <person name="Gruber-Vodicka H."/>
            <person name="Dubilier N."/>
            <person name="Leisch N."/>
        </authorList>
    </citation>
    <scope>NUCLEOTIDE SEQUENCE [LARGE SCALE GENOMIC DNA]</scope>
    <source>
        <strain evidence="3">IAP13</strain>
    </source>
</reference>
<dbReference type="InterPro" id="IPR001611">
    <property type="entry name" value="Leu-rich_rpt"/>
</dbReference>
<evidence type="ECO:0000256" key="2">
    <source>
        <dbReference type="ARBA" id="ARBA00022737"/>
    </source>
</evidence>
<sequence>MNLHTDVRYTVIERVRISLAKPSLETFKAIFSNRYVTITNDCLCKLLGKENVQPKVSKGVGGRVITKCQDVIDVPVSEPVSEPVPVSEPEPAPVLDAVVDKLPIKTTLQQGLEEWVDKADSSDDKKERKKASEIILSGICQKVPRIDLSECKLTSLPQALRNITATSFILMLGPYTLDNDSLSLIIELESLSNIHVTDSDEQIVGGVDQIGRYKKLLLTQLDSWSDSERDKGNVLAVSAIKRLRSSIAICLRKKTEIYIDLMGINLQHIPSFLAKIPGVTEIDFSGNPQLKKIPDFVFEMKCLKNIYFGGCGLTEIPDEISKLDGLENIIVSDNYIEKIPESVTKLKKLKKLYINNNKIDRLPENMGALGSLTILNCENNDLISQKKSELLPVNVKLFAGGSDVTNKELLLRLKLRRRGFLNLRSHTVKSNNGSITVMGSKIPAWGTIQELLKNEFNTIIFLVKAEEWMDIPDESKSIDLDESNSVDISNNASLMKFRHGNFDPVEINFTPVKDFEIPRSDQFILLHNAISKASIENKNVLISCSYGGGRTGAMLGCSKVLEKFKSLDDSEKSGLLYVPKTDKVSMFGGNFTHLTNNEKTTPIVAEVITELRESEKDLADGAVSIETPEQITALECWELMLRINYKVNNNPGITDDEIVELIKGGGFSSEFIEEFASCQESNIENLSAIYTLAKQIRLLKI</sequence>
<dbReference type="Gene3D" id="3.80.10.10">
    <property type="entry name" value="Ribonuclease Inhibitor"/>
    <property type="match status" value="1"/>
</dbReference>
<dbReference type="InterPro" id="IPR032675">
    <property type="entry name" value="LRR_dom_sf"/>
</dbReference>
<dbReference type="InterPro" id="IPR029021">
    <property type="entry name" value="Prot-tyrosine_phosphatase-like"/>
</dbReference>
<evidence type="ECO:0000313" key="4">
    <source>
        <dbReference type="Proteomes" id="UP001178148"/>
    </source>
</evidence>
<evidence type="ECO:0000256" key="1">
    <source>
        <dbReference type="ARBA" id="ARBA00022614"/>
    </source>
</evidence>
<dbReference type="EMBL" id="JASXSV010000032">
    <property type="protein sequence ID" value="MDP0590159.1"/>
    <property type="molecule type" value="Genomic_DNA"/>
</dbReference>
<dbReference type="Pfam" id="PF13855">
    <property type="entry name" value="LRR_8"/>
    <property type="match status" value="1"/>
</dbReference>
<dbReference type="PANTHER" id="PTHR48051:SF48">
    <property type="entry name" value="MULTIFUNCTIONAL ROCO FAMILY SIGNALING REGULATOR 1"/>
    <property type="match status" value="1"/>
</dbReference>
<dbReference type="Proteomes" id="UP001178148">
    <property type="component" value="Unassembled WGS sequence"/>
</dbReference>
<evidence type="ECO:0000313" key="3">
    <source>
        <dbReference type="EMBL" id="MDP0590159.1"/>
    </source>
</evidence>
<dbReference type="GO" id="GO:0005737">
    <property type="term" value="C:cytoplasm"/>
    <property type="evidence" value="ECO:0007669"/>
    <property type="project" value="TreeGrafter"/>
</dbReference>
<keyword evidence="1" id="KW-0433">Leucine-rich repeat</keyword>